<dbReference type="Gene3D" id="3.40.640.10">
    <property type="entry name" value="Type I PLP-dependent aspartate aminotransferase-like (Major domain)"/>
    <property type="match status" value="1"/>
</dbReference>
<evidence type="ECO:0000256" key="1">
    <source>
        <dbReference type="ARBA" id="ARBA00001933"/>
    </source>
</evidence>
<dbReference type="AlphaFoldDB" id="A0A7C3LTE4"/>
<dbReference type="GO" id="GO:0009086">
    <property type="term" value="P:methionine biosynthetic process"/>
    <property type="evidence" value="ECO:0007669"/>
    <property type="project" value="UniProtKB-ARBA"/>
</dbReference>
<keyword evidence="6" id="KW-0808">Transferase</keyword>
<dbReference type="PANTHER" id="PTHR11808">
    <property type="entry name" value="TRANS-SULFURATION ENZYME FAMILY MEMBER"/>
    <property type="match status" value="1"/>
</dbReference>
<name>A0A7C3LTE4_9BACT</name>
<dbReference type="CDD" id="cd00614">
    <property type="entry name" value="CGS_like"/>
    <property type="match status" value="1"/>
</dbReference>
<evidence type="ECO:0000256" key="3">
    <source>
        <dbReference type="PIRSR" id="PIRSR001434-2"/>
    </source>
</evidence>
<dbReference type="GO" id="GO:0030170">
    <property type="term" value="F:pyridoxal phosphate binding"/>
    <property type="evidence" value="ECO:0007669"/>
    <property type="project" value="InterPro"/>
</dbReference>
<dbReference type="InterPro" id="IPR054542">
    <property type="entry name" value="Cys_met_metab_PP"/>
</dbReference>
<dbReference type="GO" id="GO:0019343">
    <property type="term" value="P:cysteine biosynthetic process via cystathionine"/>
    <property type="evidence" value="ECO:0007669"/>
    <property type="project" value="TreeGrafter"/>
</dbReference>
<evidence type="ECO:0000256" key="2">
    <source>
        <dbReference type="ARBA" id="ARBA00022898"/>
    </source>
</evidence>
<protein>
    <submittedName>
        <fullName evidence="6">Aminotransferase class I/II-fold pyridoxal phosphate-dependent enzyme</fullName>
    </submittedName>
</protein>
<dbReference type="InterPro" id="IPR015422">
    <property type="entry name" value="PyrdxlP-dep_Trfase_small"/>
</dbReference>
<comment type="similarity">
    <text evidence="4">Belongs to the trans-sulfuration enzymes family.</text>
</comment>
<dbReference type="EMBL" id="DTMM01000016">
    <property type="protein sequence ID" value="HFT92501.1"/>
    <property type="molecule type" value="Genomic_DNA"/>
</dbReference>
<dbReference type="InterPro" id="IPR015424">
    <property type="entry name" value="PyrdxlP-dep_Trfase"/>
</dbReference>
<dbReference type="PIRSF" id="PIRSF001434">
    <property type="entry name" value="CGS"/>
    <property type="match status" value="1"/>
</dbReference>
<dbReference type="Pfam" id="PF01053">
    <property type="entry name" value="Cys_Met_Meta_PP"/>
    <property type="match status" value="1"/>
</dbReference>
<proteinExistence type="inferred from homology"/>
<dbReference type="SUPFAM" id="SSF53383">
    <property type="entry name" value="PLP-dependent transferases"/>
    <property type="match status" value="1"/>
</dbReference>
<dbReference type="GO" id="GO:0019346">
    <property type="term" value="P:transsulfuration"/>
    <property type="evidence" value="ECO:0007669"/>
    <property type="project" value="InterPro"/>
</dbReference>
<dbReference type="Gene3D" id="3.90.1150.10">
    <property type="entry name" value="Aspartate Aminotransferase, domain 1"/>
    <property type="match status" value="1"/>
</dbReference>
<dbReference type="GO" id="GO:0005737">
    <property type="term" value="C:cytoplasm"/>
    <property type="evidence" value="ECO:0007669"/>
    <property type="project" value="TreeGrafter"/>
</dbReference>
<evidence type="ECO:0000313" key="6">
    <source>
        <dbReference type="EMBL" id="HFT92501.1"/>
    </source>
</evidence>
<feature type="modified residue" description="N6-(pyridoxal phosphate)lysine" evidence="3">
    <location>
        <position position="218"/>
    </location>
</feature>
<organism evidence="6">
    <name type="scientific">Leptospirillum ferriphilum</name>
    <dbReference type="NCBI Taxonomy" id="178606"/>
    <lineage>
        <taxon>Bacteria</taxon>
        <taxon>Pseudomonadati</taxon>
        <taxon>Nitrospirota</taxon>
        <taxon>Nitrospiria</taxon>
        <taxon>Nitrospirales</taxon>
        <taxon>Nitrospiraceae</taxon>
        <taxon>Leptospirillum</taxon>
    </lineage>
</organism>
<feature type="region of interest" description="Disordered" evidence="5">
    <location>
        <begin position="1"/>
        <end position="27"/>
    </location>
</feature>
<comment type="cofactor">
    <cofactor evidence="1 4">
        <name>pyridoxal 5'-phosphate</name>
        <dbReference type="ChEBI" id="CHEBI:597326"/>
    </cofactor>
</comment>
<evidence type="ECO:0000256" key="5">
    <source>
        <dbReference type="SAM" id="MobiDB-lite"/>
    </source>
</evidence>
<dbReference type="PROSITE" id="PS00868">
    <property type="entry name" value="CYS_MET_METAB_PP"/>
    <property type="match status" value="1"/>
</dbReference>
<dbReference type="InterPro" id="IPR000277">
    <property type="entry name" value="Cys/Met-Metab_PyrdxlP-dep_enz"/>
</dbReference>
<comment type="caution">
    <text evidence="6">The sequence shown here is derived from an EMBL/GenBank/DDBJ whole genome shotgun (WGS) entry which is preliminary data.</text>
</comment>
<dbReference type="FunFam" id="3.40.640.10:FF:000046">
    <property type="entry name" value="Cystathionine gamma-lyase"/>
    <property type="match status" value="1"/>
</dbReference>
<dbReference type="FunFam" id="3.90.1150.10:FF:000033">
    <property type="entry name" value="Cystathionine gamma-synthase"/>
    <property type="match status" value="1"/>
</dbReference>
<gene>
    <name evidence="6" type="ORF">ENX03_00895</name>
</gene>
<dbReference type="GO" id="GO:0008483">
    <property type="term" value="F:transaminase activity"/>
    <property type="evidence" value="ECO:0007669"/>
    <property type="project" value="UniProtKB-KW"/>
</dbReference>
<reference evidence="6" key="1">
    <citation type="journal article" date="2020" name="mSystems">
        <title>Genome- and Community-Level Interaction Insights into Carbon Utilization and Element Cycling Functions of Hydrothermarchaeota in Hydrothermal Sediment.</title>
        <authorList>
            <person name="Zhou Z."/>
            <person name="Liu Y."/>
            <person name="Xu W."/>
            <person name="Pan J."/>
            <person name="Luo Z.H."/>
            <person name="Li M."/>
        </authorList>
    </citation>
    <scope>NUCLEOTIDE SEQUENCE [LARGE SCALE GENOMIC DNA]</scope>
    <source>
        <strain evidence="6">SpSt-902</strain>
    </source>
</reference>
<keyword evidence="2 3" id="KW-0663">Pyridoxal phosphate</keyword>
<keyword evidence="6" id="KW-0032">Aminotransferase</keyword>
<evidence type="ECO:0000256" key="4">
    <source>
        <dbReference type="RuleBase" id="RU362118"/>
    </source>
</evidence>
<dbReference type="PANTHER" id="PTHR11808:SF85">
    <property type="entry name" value="CYSTATHIONINE GAMMA-LYASE-RELATED"/>
    <property type="match status" value="1"/>
</dbReference>
<sequence>MNDPHGDDLLFSGSPRTRSIHGKSQADPWRALTPPLYQTSTFTFPDMETVDRVLSGEEKGYVYSRGSNPTVSRFEEVITLLERGEASRAFASGMGAISATLIHLSLGRKTVHIPRTIYSGTRAFVHKFLLPWGIPVQWFDCREGGWLARLEESVGPQSACVFIETPTNPTMDILDLGELAGICRKKRVPLVVDNTFASPALQNPLERGADLVIHSATKYLGGHGDLLGGVVTGSRETIDRIRLEEGSFLGSTLSPFNAWLLLRGLKTLHLRMERHSTNAMAIAGFLAGHPKVLKVHYPGLPSHPGYLVSRRQMSAPGGMLSFELDDDATARRMCDRLSLIGIGVSLGDPESLIEHPWSMSHRWLDVADRRAAGLSPGFLRLSVGLEAWEDLAGDLERALD</sequence>
<accession>A0A7C3LTE4</accession>
<dbReference type="GO" id="GO:0004123">
    <property type="term" value="F:cystathionine gamma-lyase activity"/>
    <property type="evidence" value="ECO:0007669"/>
    <property type="project" value="TreeGrafter"/>
</dbReference>
<dbReference type="InterPro" id="IPR015421">
    <property type="entry name" value="PyrdxlP-dep_Trfase_major"/>
</dbReference>